<comment type="subcellular location">
    <subcellularLocation>
        <location evidence="7">Cytoplasm</location>
    </subcellularLocation>
</comment>
<dbReference type="CDD" id="cd05016">
    <property type="entry name" value="SIS_PGI_2"/>
    <property type="match status" value="1"/>
</dbReference>
<keyword evidence="7" id="KW-0963">Cytoplasm</keyword>
<dbReference type="EC" id="5.3.1.9" evidence="7"/>
<gene>
    <name evidence="7 9" type="primary">pgi</name>
    <name evidence="9" type="ORF">JCR33_08525</name>
</gene>
<dbReference type="InterPro" id="IPR035482">
    <property type="entry name" value="SIS_PGI_2"/>
</dbReference>
<dbReference type="InterPro" id="IPR001672">
    <property type="entry name" value="G6P_Isomerase"/>
</dbReference>
<dbReference type="InterPro" id="IPR046348">
    <property type="entry name" value="SIS_dom_sf"/>
</dbReference>
<keyword evidence="5 7" id="KW-0413">Isomerase</keyword>
<dbReference type="Proteomes" id="UP000609531">
    <property type="component" value="Unassembled WGS sequence"/>
</dbReference>
<dbReference type="SUPFAM" id="SSF53697">
    <property type="entry name" value="SIS domain"/>
    <property type="match status" value="1"/>
</dbReference>
<comment type="pathway">
    <text evidence="1 7 8">Carbohydrate degradation; glycolysis; D-glyceraldehyde 3-phosphate and glycerone phosphate from D-glucose: step 2/4.</text>
</comment>
<dbReference type="Gene3D" id="1.10.1390.10">
    <property type="match status" value="1"/>
</dbReference>
<dbReference type="Pfam" id="PF00342">
    <property type="entry name" value="PGI"/>
    <property type="match status" value="1"/>
</dbReference>
<dbReference type="InterPro" id="IPR023096">
    <property type="entry name" value="G6P_Isomerase_C"/>
</dbReference>
<comment type="caution">
    <text evidence="9">The sequence shown here is derived from an EMBL/GenBank/DDBJ whole genome shotgun (WGS) entry which is preliminary data.</text>
</comment>
<evidence type="ECO:0000256" key="6">
    <source>
        <dbReference type="ARBA" id="ARBA00029321"/>
    </source>
</evidence>
<dbReference type="EMBL" id="JAEKJA010000006">
    <property type="protein sequence ID" value="MBJ3775726.1"/>
    <property type="molecule type" value="Genomic_DNA"/>
</dbReference>
<dbReference type="GO" id="GO:0005829">
    <property type="term" value="C:cytosol"/>
    <property type="evidence" value="ECO:0007669"/>
    <property type="project" value="TreeGrafter"/>
</dbReference>
<dbReference type="PROSITE" id="PS00765">
    <property type="entry name" value="P_GLUCOSE_ISOMERASE_1"/>
    <property type="match status" value="1"/>
</dbReference>
<evidence type="ECO:0000256" key="7">
    <source>
        <dbReference type="HAMAP-Rule" id="MF_00473"/>
    </source>
</evidence>
<dbReference type="PROSITE" id="PS51463">
    <property type="entry name" value="P_GLUCOSE_ISOMERASE_3"/>
    <property type="match status" value="1"/>
</dbReference>
<dbReference type="GO" id="GO:0051156">
    <property type="term" value="P:glucose 6-phosphate metabolic process"/>
    <property type="evidence" value="ECO:0007669"/>
    <property type="project" value="TreeGrafter"/>
</dbReference>
<comment type="pathway">
    <text evidence="7">Carbohydrate biosynthesis; gluconeogenesis.</text>
</comment>
<evidence type="ECO:0000256" key="3">
    <source>
        <dbReference type="ARBA" id="ARBA00022432"/>
    </source>
</evidence>
<evidence type="ECO:0000256" key="2">
    <source>
        <dbReference type="ARBA" id="ARBA00006604"/>
    </source>
</evidence>
<feature type="active site" evidence="7">
    <location>
        <position position="376"/>
    </location>
</feature>
<organism evidence="9 10">
    <name type="scientific">Acuticoccus mangrovi</name>
    <dbReference type="NCBI Taxonomy" id="2796142"/>
    <lineage>
        <taxon>Bacteria</taxon>
        <taxon>Pseudomonadati</taxon>
        <taxon>Pseudomonadota</taxon>
        <taxon>Alphaproteobacteria</taxon>
        <taxon>Hyphomicrobiales</taxon>
        <taxon>Amorphaceae</taxon>
        <taxon>Acuticoccus</taxon>
    </lineage>
</organism>
<evidence type="ECO:0000313" key="9">
    <source>
        <dbReference type="EMBL" id="MBJ3775726.1"/>
    </source>
</evidence>
<dbReference type="RefSeq" id="WP_198881628.1">
    <property type="nucleotide sequence ID" value="NZ_JAEKJA010000006.1"/>
</dbReference>
<dbReference type="InterPro" id="IPR035476">
    <property type="entry name" value="SIS_PGI_1"/>
</dbReference>
<dbReference type="GO" id="GO:0048029">
    <property type="term" value="F:monosaccharide binding"/>
    <property type="evidence" value="ECO:0007669"/>
    <property type="project" value="TreeGrafter"/>
</dbReference>
<dbReference type="GO" id="GO:0006094">
    <property type="term" value="P:gluconeogenesis"/>
    <property type="evidence" value="ECO:0007669"/>
    <property type="project" value="UniProtKB-UniRule"/>
</dbReference>
<dbReference type="Gene3D" id="3.40.50.10490">
    <property type="entry name" value="Glucose-6-phosphate isomerase like protein, domain 1"/>
    <property type="match status" value="2"/>
</dbReference>
<comment type="similarity">
    <text evidence="2 7 8">Belongs to the GPI family.</text>
</comment>
<dbReference type="AlphaFoldDB" id="A0A934IIQ0"/>
<evidence type="ECO:0000256" key="1">
    <source>
        <dbReference type="ARBA" id="ARBA00004926"/>
    </source>
</evidence>
<evidence type="ECO:0000313" key="10">
    <source>
        <dbReference type="Proteomes" id="UP000609531"/>
    </source>
</evidence>
<keyword evidence="4 7" id="KW-0324">Glycolysis</keyword>
<dbReference type="CDD" id="cd05015">
    <property type="entry name" value="SIS_PGI_1"/>
    <property type="match status" value="1"/>
</dbReference>
<dbReference type="PANTHER" id="PTHR11469:SF1">
    <property type="entry name" value="GLUCOSE-6-PHOSPHATE ISOMERASE"/>
    <property type="match status" value="1"/>
</dbReference>
<feature type="active site" description="Proton donor" evidence="7">
    <location>
        <position position="345"/>
    </location>
</feature>
<evidence type="ECO:0000256" key="4">
    <source>
        <dbReference type="ARBA" id="ARBA00023152"/>
    </source>
</evidence>
<name>A0A934IIQ0_9HYPH</name>
<comment type="catalytic activity">
    <reaction evidence="6 7 8">
        <text>alpha-D-glucose 6-phosphate = beta-D-fructose 6-phosphate</text>
        <dbReference type="Rhea" id="RHEA:11816"/>
        <dbReference type="ChEBI" id="CHEBI:57634"/>
        <dbReference type="ChEBI" id="CHEBI:58225"/>
        <dbReference type="EC" id="5.3.1.9"/>
    </reaction>
</comment>
<dbReference type="InterPro" id="IPR018189">
    <property type="entry name" value="Phosphoglucose_isomerase_CS"/>
</dbReference>
<dbReference type="GO" id="GO:0006096">
    <property type="term" value="P:glycolytic process"/>
    <property type="evidence" value="ECO:0007669"/>
    <property type="project" value="UniProtKB-UniRule"/>
</dbReference>
<dbReference type="PRINTS" id="PR00662">
    <property type="entry name" value="G6PISOMERASE"/>
</dbReference>
<sequence length="538" mass="58226">MTAVEALRRHQTELAESFHLRAAFAADPDRAERFAAQEGDLLLDYSKNLITDETMKLLLAHARDAGVEALRDRMFAGDAINLTENRPVLHVALRNPGPFRVDGHDVSQDVAAVLGRFLAFADGVRSGEIASSDGRPFTDVVNIGIGGSDLGPRMAVRALSPYREGGPKVHFVANVDGADIADTLAGLDPARTLFLIASKTFTTQETMTNAATARRFIVEALGEASVGAHFAAISTALPKVAEFGIAETRTFGFWDWVGGRYSVWSAIGLSLAIAVGGRNFRAFLAGGATADTHFRERPMRSNIPFITGLLGHWYRTFWGYTSHAVLPYDQRLVEFTAHLQQVDMESNGKSVTRAGTPVSGPTGAVVFGEPGTNGQHAFYQLLHQGTDPIPADFLIAAEPHEALGDHHAKLIANALAQTQALMRGRTLEEAKRQLLDKGLSEADAVRLAPHRVFPGNRPSNTLAYHTLDPHTLGMLLAFYEHKVFVEGALWGINSFDQWGVELGKELANELLPAVMGGTVPKSADSSTRQLLAHLVTKE</sequence>
<protein>
    <recommendedName>
        <fullName evidence="7">Glucose-6-phosphate isomerase</fullName>
        <shortName evidence="7">GPI</shortName>
        <ecNumber evidence="7">5.3.1.9</ecNumber>
    </recommendedName>
    <alternativeName>
        <fullName evidence="7">Phosphoglucose isomerase</fullName>
        <shortName evidence="7">PGI</shortName>
    </alternativeName>
    <alternativeName>
        <fullName evidence="7">Phosphohexose isomerase</fullName>
        <shortName evidence="7">PHI</shortName>
    </alternativeName>
</protein>
<dbReference type="HAMAP" id="MF_00473">
    <property type="entry name" value="G6P_isomerase"/>
    <property type="match status" value="1"/>
</dbReference>
<keyword evidence="10" id="KW-1185">Reference proteome</keyword>
<dbReference type="PROSITE" id="PS00174">
    <property type="entry name" value="P_GLUCOSE_ISOMERASE_2"/>
    <property type="match status" value="1"/>
</dbReference>
<dbReference type="GO" id="GO:0097367">
    <property type="term" value="F:carbohydrate derivative binding"/>
    <property type="evidence" value="ECO:0007669"/>
    <property type="project" value="InterPro"/>
</dbReference>
<evidence type="ECO:0000256" key="8">
    <source>
        <dbReference type="RuleBase" id="RU000612"/>
    </source>
</evidence>
<reference evidence="9" key="1">
    <citation type="submission" date="2020-12" db="EMBL/GenBank/DDBJ databases">
        <title>Bacterial taxonomy.</title>
        <authorList>
            <person name="Pan X."/>
        </authorList>
    </citation>
    <scope>NUCLEOTIDE SEQUENCE</scope>
    <source>
        <strain evidence="9">B2012</strain>
    </source>
</reference>
<proteinExistence type="inferred from homology"/>
<comment type="function">
    <text evidence="7">Catalyzes the reversible isomerization of glucose-6-phosphate to fructose-6-phosphate.</text>
</comment>
<dbReference type="PANTHER" id="PTHR11469">
    <property type="entry name" value="GLUCOSE-6-PHOSPHATE ISOMERASE"/>
    <property type="match status" value="1"/>
</dbReference>
<evidence type="ECO:0000256" key="5">
    <source>
        <dbReference type="ARBA" id="ARBA00023235"/>
    </source>
</evidence>
<keyword evidence="3 7" id="KW-0312">Gluconeogenesis</keyword>
<feature type="active site" evidence="7">
    <location>
        <position position="504"/>
    </location>
</feature>
<dbReference type="NCBIfam" id="NF001211">
    <property type="entry name" value="PRK00179.1"/>
    <property type="match status" value="1"/>
</dbReference>
<accession>A0A934IIQ0</accession>
<dbReference type="GO" id="GO:0004347">
    <property type="term" value="F:glucose-6-phosphate isomerase activity"/>
    <property type="evidence" value="ECO:0007669"/>
    <property type="project" value="UniProtKB-UniRule"/>
</dbReference>